<gene>
    <name evidence="1" type="ORF">HNP52_004359</name>
</gene>
<dbReference type="AlphaFoldDB" id="A0A7W7NUS5"/>
<protein>
    <submittedName>
        <fullName evidence="1">Uncharacterized protein</fullName>
    </submittedName>
</protein>
<comment type="caution">
    <text evidence="1">The sequence shown here is derived from an EMBL/GenBank/DDBJ whole genome shotgun (WGS) entry which is preliminary data.</text>
</comment>
<reference evidence="1 2" key="1">
    <citation type="submission" date="2020-08" db="EMBL/GenBank/DDBJ databases">
        <title>Functional genomics of gut bacteria from endangered species of beetles.</title>
        <authorList>
            <person name="Carlos-Shanley C."/>
        </authorList>
    </citation>
    <scope>NUCLEOTIDE SEQUENCE [LARGE SCALE GENOMIC DNA]</scope>
    <source>
        <strain evidence="1 2">S00224</strain>
    </source>
</reference>
<organism evidence="1 2">
    <name type="scientific">Sphingomonas kyeonggiensis</name>
    <dbReference type="NCBI Taxonomy" id="1268553"/>
    <lineage>
        <taxon>Bacteria</taxon>
        <taxon>Pseudomonadati</taxon>
        <taxon>Pseudomonadota</taxon>
        <taxon>Alphaproteobacteria</taxon>
        <taxon>Sphingomonadales</taxon>
        <taxon>Sphingomonadaceae</taxon>
        <taxon>Sphingomonas</taxon>
    </lineage>
</organism>
<sequence length="375" mass="41580">MILFDPLDPPPGAWPAGCDSRAYIEGIARAGVGAMIPNVATRWMALRSGARVYPVTINEGGVGGSYVCLPHSAYILYARAELDIVDTGWLRPLLRAMIAAADRLLRWGKINRVVHVDNWMLSTNLHGDWQGDDLPAIRAFLAARFPTHAIAVRSVDGWSSPGLLDAAREDGWRLLASRQIWVTGDLETQWRARRNTGHDFRLLRRSGLAIDEFAVMTEADAARTAELYHLLYVGKYSPLNPIFSPDWILMTWREGILRYRGARDARGTLLAVTGALVRGDVLTPPIVGYDTARPRREGLYRIATLLFTSMAHEQGIRLNGSAGAAQFKRNRGATGVIEYTAVADGHLPWRRRAVLGLMQAALDRLAVPLMRRRGL</sequence>
<evidence type="ECO:0000313" key="2">
    <source>
        <dbReference type="Proteomes" id="UP000575241"/>
    </source>
</evidence>
<dbReference type="RefSeq" id="WP_184170627.1">
    <property type="nucleotide sequence ID" value="NZ_JACHLN010000004.1"/>
</dbReference>
<proteinExistence type="predicted"/>
<keyword evidence="2" id="KW-1185">Reference proteome</keyword>
<dbReference type="EMBL" id="JACHLN010000004">
    <property type="protein sequence ID" value="MBB4841262.1"/>
    <property type="molecule type" value="Genomic_DNA"/>
</dbReference>
<accession>A0A7W7NUS5</accession>
<evidence type="ECO:0000313" key="1">
    <source>
        <dbReference type="EMBL" id="MBB4841262.1"/>
    </source>
</evidence>
<dbReference type="Proteomes" id="UP000575241">
    <property type="component" value="Unassembled WGS sequence"/>
</dbReference>
<name>A0A7W7NUS5_9SPHN</name>